<organism evidence="2 3">
    <name type="scientific">Plakobranchus ocellatus</name>
    <dbReference type="NCBI Taxonomy" id="259542"/>
    <lineage>
        <taxon>Eukaryota</taxon>
        <taxon>Metazoa</taxon>
        <taxon>Spiralia</taxon>
        <taxon>Lophotrochozoa</taxon>
        <taxon>Mollusca</taxon>
        <taxon>Gastropoda</taxon>
        <taxon>Heterobranchia</taxon>
        <taxon>Euthyneura</taxon>
        <taxon>Panpulmonata</taxon>
        <taxon>Sacoglossa</taxon>
        <taxon>Placobranchoidea</taxon>
        <taxon>Plakobranchidae</taxon>
        <taxon>Plakobranchus</taxon>
    </lineage>
</organism>
<accession>A0AAV3Y0M3</accession>
<evidence type="ECO:0000313" key="2">
    <source>
        <dbReference type="EMBL" id="GFN76624.1"/>
    </source>
</evidence>
<dbReference type="Proteomes" id="UP000735302">
    <property type="component" value="Unassembled WGS sequence"/>
</dbReference>
<evidence type="ECO:0000313" key="3">
    <source>
        <dbReference type="Proteomes" id="UP000735302"/>
    </source>
</evidence>
<reference evidence="2 3" key="1">
    <citation type="journal article" date="2021" name="Elife">
        <title>Chloroplast acquisition without the gene transfer in kleptoplastic sea slugs, Plakobranchus ocellatus.</title>
        <authorList>
            <person name="Maeda T."/>
            <person name="Takahashi S."/>
            <person name="Yoshida T."/>
            <person name="Shimamura S."/>
            <person name="Takaki Y."/>
            <person name="Nagai Y."/>
            <person name="Toyoda A."/>
            <person name="Suzuki Y."/>
            <person name="Arimoto A."/>
            <person name="Ishii H."/>
            <person name="Satoh N."/>
            <person name="Nishiyama T."/>
            <person name="Hasebe M."/>
            <person name="Maruyama T."/>
            <person name="Minagawa J."/>
            <person name="Obokata J."/>
            <person name="Shigenobu S."/>
        </authorList>
    </citation>
    <scope>NUCLEOTIDE SEQUENCE [LARGE SCALE GENOMIC DNA]</scope>
</reference>
<gene>
    <name evidence="2" type="ORF">PoB_000313000</name>
</gene>
<comment type="caution">
    <text evidence="2">The sequence shown here is derived from an EMBL/GenBank/DDBJ whole genome shotgun (WGS) entry which is preliminary data.</text>
</comment>
<feature type="region of interest" description="Disordered" evidence="1">
    <location>
        <begin position="1"/>
        <end position="20"/>
    </location>
</feature>
<feature type="compositionally biased region" description="Polar residues" evidence="1">
    <location>
        <begin position="1"/>
        <end position="16"/>
    </location>
</feature>
<dbReference type="EMBL" id="BLXT01000403">
    <property type="protein sequence ID" value="GFN76624.1"/>
    <property type="molecule type" value="Genomic_DNA"/>
</dbReference>
<evidence type="ECO:0000256" key="1">
    <source>
        <dbReference type="SAM" id="MobiDB-lite"/>
    </source>
</evidence>
<proteinExistence type="predicted"/>
<keyword evidence="3" id="KW-1185">Reference proteome</keyword>
<dbReference type="AlphaFoldDB" id="A0AAV3Y0M3"/>
<name>A0AAV3Y0M3_9GAST</name>
<protein>
    <submittedName>
        <fullName evidence="2">Uncharacterized protein</fullName>
    </submittedName>
</protein>
<sequence length="152" mass="17441">MLLIQRNRSQSHSQNGPRRCGRCVEAHTPDNCWFATVACRFYNIKGHIESACEKKTRYQHVKIGKTVWGSSTEPVTDQCFPSGHTENFEIDCLKSHFISLDTWHKNKTKQHKTGYKSTTSCKYKCTSKQNLPVLGGIASRHQNQQPRERESS</sequence>